<dbReference type="GO" id="GO:0006354">
    <property type="term" value="P:DNA-templated transcription elongation"/>
    <property type="evidence" value="ECO:0007669"/>
    <property type="project" value="InterPro"/>
</dbReference>
<evidence type="ECO:0000256" key="1">
    <source>
        <dbReference type="ARBA" id="ARBA00022814"/>
    </source>
</evidence>
<dbReference type="Gene3D" id="3.30.70.940">
    <property type="entry name" value="NusG, N-terminal domain"/>
    <property type="match status" value="1"/>
</dbReference>
<accession>B4S8Z4</accession>
<dbReference type="InterPro" id="IPR043425">
    <property type="entry name" value="NusG-like"/>
</dbReference>
<evidence type="ECO:0000313" key="6">
    <source>
        <dbReference type="Proteomes" id="UP000002725"/>
    </source>
</evidence>
<dbReference type="HOGENOM" id="CLU_067287_5_1_10"/>
<evidence type="ECO:0000259" key="4">
    <source>
        <dbReference type="Pfam" id="PF02357"/>
    </source>
</evidence>
<dbReference type="RefSeq" id="WP_012506064.1">
    <property type="nucleotide sequence ID" value="NC_011059.1"/>
</dbReference>
<keyword evidence="1" id="KW-0889">Transcription antitermination</keyword>
<dbReference type="SUPFAM" id="SSF50104">
    <property type="entry name" value="Translation proteins SH3-like domain"/>
    <property type="match status" value="1"/>
</dbReference>
<name>B4S8Z4_PROA2</name>
<dbReference type="eggNOG" id="COG0250">
    <property type="taxonomic scope" value="Bacteria"/>
</dbReference>
<dbReference type="STRING" id="290512.Paes_1511"/>
<dbReference type="KEGG" id="paa:Paes_1511"/>
<keyword evidence="2" id="KW-0805">Transcription regulation</keyword>
<dbReference type="InterPro" id="IPR036735">
    <property type="entry name" value="NGN_dom_sf"/>
</dbReference>
<organism evidence="5 6">
    <name type="scientific">Prosthecochloris aestuarii (strain DSM 271 / SK 413)</name>
    <dbReference type="NCBI Taxonomy" id="290512"/>
    <lineage>
        <taxon>Bacteria</taxon>
        <taxon>Pseudomonadati</taxon>
        <taxon>Chlorobiota</taxon>
        <taxon>Chlorobiia</taxon>
        <taxon>Chlorobiales</taxon>
        <taxon>Chlorobiaceae</taxon>
        <taxon>Prosthecochloris</taxon>
    </lineage>
</organism>
<keyword evidence="6" id="KW-1185">Reference proteome</keyword>
<keyword evidence="3" id="KW-0804">Transcription</keyword>
<dbReference type="PANTHER" id="PTHR30265:SF4">
    <property type="entry name" value="KOW MOTIF FAMILY PROTEIN, EXPRESSED"/>
    <property type="match status" value="1"/>
</dbReference>
<feature type="domain" description="NusG-like N-terminal" evidence="4">
    <location>
        <begin position="8"/>
        <end position="99"/>
    </location>
</feature>
<proteinExistence type="predicted"/>
<dbReference type="NCBIfam" id="NF033644">
    <property type="entry name" value="antiterm_UpxY"/>
    <property type="match status" value="1"/>
</dbReference>
<reference evidence="5" key="1">
    <citation type="submission" date="2008-06" db="EMBL/GenBank/DDBJ databases">
        <title>Complete sequence of chromosome of Prosthecochloris aestuarii DSM 271.</title>
        <authorList>
            <consortium name="US DOE Joint Genome Institute"/>
            <person name="Lucas S."/>
            <person name="Copeland A."/>
            <person name="Lapidus A."/>
            <person name="Glavina del Rio T."/>
            <person name="Dalin E."/>
            <person name="Tice H."/>
            <person name="Bruce D."/>
            <person name="Goodwin L."/>
            <person name="Pitluck S."/>
            <person name="Schmutz J."/>
            <person name="Larimer F."/>
            <person name="Land M."/>
            <person name="Hauser L."/>
            <person name="Kyrpides N."/>
            <person name="Anderson I."/>
            <person name="Liu Z."/>
            <person name="Li T."/>
            <person name="Zhao F."/>
            <person name="Overmann J."/>
            <person name="Bryant D.A."/>
            <person name="Richardson P."/>
        </authorList>
    </citation>
    <scope>NUCLEOTIDE SEQUENCE [LARGE SCALE GENOMIC DNA]</scope>
    <source>
        <strain evidence="5">DSM 271</strain>
    </source>
</reference>
<dbReference type="AlphaFoldDB" id="B4S8Z4"/>
<evidence type="ECO:0000256" key="3">
    <source>
        <dbReference type="ARBA" id="ARBA00023163"/>
    </source>
</evidence>
<dbReference type="InterPro" id="IPR008991">
    <property type="entry name" value="Translation_prot_SH3-like_sf"/>
</dbReference>
<dbReference type="SUPFAM" id="SSF82679">
    <property type="entry name" value="N-utilization substance G protein NusG, N-terminal domain"/>
    <property type="match status" value="1"/>
</dbReference>
<evidence type="ECO:0000313" key="5">
    <source>
        <dbReference type="EMBL" id="ACF46531.1"/>
    </source>
</evidence>
<dbReference type="Pfam" id="PF02357">
    <property type="entry name" value="NusG"/>
    <property type="match status" value="1"/>
</dbReference>
<evidence type="ECO:0000256" key="2">
    <source>
        <dbReference type="ARBA" id="ARBA00023015"/>
    </source>
</evidence>
<dbReference type="InterPro" id="IPR006645">
    <property type="entry name" value="NGN-like_dom"/>
</dbReference>
<dbReference type="EMBL" id="CP001108">
    <property type="protein sequence ID" value="ACF46531.1"/>
    <property type="molecule type" value="Genomic_DNA"/>
</dbReference>
<dbReference type="Proteomes" id="UP000002725">
    <property type="component" value="Chromosome"/>
</dbReference>
<protein>
    <submittedName>
        <fullName evidence="5">NusG antitermination factor</fullName>
    </submittedName>
</protein>
<sequence length="172" mass="19790">MDETGNLCWYAVYVRSRFEKKVHLLLQEKGIVSFLPLVDTWRQWSDRKKKVSMPLFRGYVFVRIHYRQDHPFVLDTDGVVKFIGIGRAASVIRDRDIEWIKILTGEPDVRKEVLPLLPPGKQVKVIAGPFVGLEGVVRKDGRESKLVVYFESIMQGIEVTINAEYLSPLSDT</sequence>
<gene>
    <name evidence="5" type="ordered locus">Paes_1511</name>
</gene>
<dbReference type="GO" id="GO:0031564">
    <property type="term" value="P:transcription antitermination"/>
    <property type="evidence" value="ECO:0007669"/>
    <property type="project" value="UniProtKB-KW"/>
</dbReference>
<dbReference type="PANTHER" id="PTHR30265">
    <property type="entry name" value="RHO-INTERACTING TRANSCRIPTION TERMINATION FACTOR NUSG"/>
    <property type="match status" value="1"/>
</dbReference>